<dbReference type="EMBL" id="CP119312">
    <property type="protein sequence ID" value="WEK04593.1"/>
    <property type="molecule type" value="Genomic_DNA"/>
</dbReference>
<dbReference type="InterPro" id="IPR029058">
    <property type="entry name" value="AB_hydrolase_fold"/>
</dbReference>
<proteinExistence type="predicted"/>
<evidence type="ECO:0000313" key="3">
    <source>
        <dbReference type="Proteomes" id="UP001217476"/>
    </source>
</evidence>
<dbReference type="AlphaFoldDB" id="A0AAJ5VWB5"/>
<protein>
    <submittedName>
        <fullName evidence="2">DUF2235 domain-containing protein</fullName>
    </submittedName>
</protein>
<reference evidence="2" key="1">
    <citation type="submission" date="2023-03" db="EMBL/GenBank/DDBJ databases">
        <title>Andean soil-derived lignocellulolytic bacterial consortium as a source of novel taxa and putative plastic-active enzymes.</title>
        <authorList>
            <person name="Diaz-Garcia L."/>
            <person name="Chuvochina M."/>
            <person name="Feuerriegel G."/>
            <person name="Bunk B."/>
            <person name="Sproer C."/>
            <person name="Streit W.R."/>
            <person name="Rodriguez L.M."/>
            <person name="Overmann J."/>
            <person name="Jimenez D.J."/>
        </authorList>
    </citation>
    <scope>NUCLEOTIDE SEQUENCE</scope>
    <source>
        <strain evidence="2">MAG 4196</strain>
    </source>
</reference>
<sequence>MRRLIFCCDGTWNHIESAYPTNVLKLARAIPGVADDGVSQVVFYLEGVGTGRGTGSIAKKIDRLGGGMFGWGLLQNVVEAYKNLMFNYRPGDEIYIFGFSRGAHTARSLAGMIRSVGILDRDRIHMLPEAIKRYQNRGTTGHPDTPENCAFRWENSRGVTTGSAEREWRKLHHPETDLAVVVPLKIAYLGVWDTVGAMGVPSFLWISKLFNRKYTFHDFALSSSVASARHAIAIDERRATFPAAPWDNLDELNARRPEGEALPYQQLWFPGDHGSVGGGGDITGLSDDALLWVAEGAMAKGLQLHTSLLDAAAKTVDHTVPLVNISAQKWSFTSLAMSMVTKDRSGPQLLSDVAPSARKR</sequence>
<dbReference type="InterPro" id="IPR018712">
    <property type="entry name" value="Tle1-like_cat"/>
</dbReference>
<evidence type="ECO:0000313" key="2">
    <source>
        <dbReference type="EMBL" id="WEK04593.1"/>
    </source>
</evidence>
<accession>A0AAJ5VWB5</accession>
<name>A0AAJ5VWB5_9HYPH</name>
<organism evidence="2 3">
    <name type="scientific">Candidatus Devosia phytovorans</name>
    <dbReference type="NCBI Taxonomy" id="3121372"/>
    <lineage>
        <taxon>Bacteria</taxon>
        <taxon>Pseudomonadati</taxon>
        <taxon>Pseudomonadota</taxon>
        <taxon>Alphaproteobacteria</taxon>
        <taxon>Hyphomicrobiales</taxon>
        <taxon>Devosiaceae</taxon>
        <taxon>Devosia</taxon>
    </lineage>
</organism>
<dbReference type="PANTHER" id="PTHR33840:SF1">
    <property type="entry name" value="TLE1 PHOSPHOLIPASE DOMAIN-CONTAINING PROTEIN"/>
    <property type="match status" value="1"/>
</dbReference>
<gene>
    <name evidence="2" type="ORF">P0Y65_20855</name>
</gene>
<dbReference type="SUPFAM" id="SSF53474">
    <property type="entry name" value="alpha/beta-Hydrolases"/>
    <property type="match status" value="1"/>
</dbReference>
<dbReference type="PANTHER" id="PTHR33840">
    <property type="match status" value="1"/>
</dbReference>
<evidence type="ECO:0000259" key="1">
    <source>
        <dbReference type="Pfam" id="PF09994"/>
    </source>
</evidence>
<dbReference type="Proteomes" id="UP001217476">
    <property type="component" value="Chromosome"/>
</dbReference>
<dbReference type="Pfam" id="PF09994">
    <property type="entry name" value="T6SS_Tle1-like_cat"/>
    <property type="match status" value="1"/>
</dbReference>
<feature type="domain" description="T6SS Phospholipase effector Tle1-like catalytic" evidence="1">
    <location>
        <begin position="2"/>
        <end position="294"/>
    </location>
</feature>